<keyword evidence="2" id="KW-1185">Reference proteome</keyword>
<dbReference type="AlphaFoldDB" id="A0A3N4LVW9"/>
<accession>A0A3N4LVW9</accession>
<evidence type="ECO:0000313" key="1">
    <source>
        <dbReference type="EMBL" id="RPB25729.1"/>
    </source>
</evidence>
<dbReference type="EMBL" id="ML121537">
    <property type="protein sequence ID" value="RPB25729.1"/>
    <property type="molecule type" value="Genomic_DNA"/>
</dbReference>
<name>A0A3N4LVW9_9PEZI</name>
<evidence type="ECO:0000313" key="2">
    <source>
        <dbReference type="Proteomes" id="UP000267821"/>
    </source>
</evidence>
<dbReference type="InParanoid" id="A0A3N4LVW9"/>
<sequence length="57" mass="6110">MTVSAAKRSLGESPVVYAPPRHIPSGSKESAKALHPYFLRSYRCGVGGAVSYPTSRM</sequence>
<dbReference type="Proteomes" id="UP000267821">
    <property type="component" value="Unassembled WGS sequence"/>
</dbReference>
<reference evidence="1 2" key="1">
    <citation type="journal article" date="2018" name="Nat. Ecol. Evol.">
        <title>Pezizomycetes genomes reveal the molecular basis of ectomycorrhizal truffle lifestyle.</title>
        <authorList>
            <person name="Murat C."/>
            <person name="Payen T."/>
            <person name="Noel B."/>
            <person name="Kuo A."/>
            <person name="Morin E."/>
            <person name="Chen J."/>
            <person name="Kohler A."/>
            <person name="Krizsan K."/>
            <person name="Balestrini R."/>
            <person name="Da Silva C."/>
            <person name="Montanini B."/>
            <person name="Hainaut M."/>
            <person name="Levati E."/>
            <person name="Barry K.W."/>
            <person name="Belfiori B."/>
            <person name="Cichocki N."/>
            <person name="Clum A."/>
            <person name="Dockter R.B."/>
            <person name="Fauchery L."/>
            <person name="Guy J."/>
            <person name="Iotti M."/>
            <person name="Le Tacon F."/>
            <person name="Lindquist E.A."/>
            <person name="Lipzen A."/>
            <person name="Malagnac F."/>
            <person name="Mello A."/>
            <person name="Molinier V."/>
            <person name="Miyauchi S."/>
            <person name="Poulain J."/>
            <person name="Riccioni C."/>
            <person name="Rubini A."/>
            <person name="Sitrit Y."/>
            <person name="Splivallo R."/>
            <person name="Traeger S."/>
            <person name="Wang M."/>
            <person name="Zifcakova L."/>
            <person name="Wipf D."/>
            <person name="Zambonelli A."/>
            <person name="Paolocci F."/>
            <person name="Nowrousian M."/>
            <person name="Ottonello S."/>
            <person name="Baldrian P."/>
            <person name="Spatafora J.W."/>
            <person name="Henrissat B."/>
            <person name="Nagy L.G."/>
            <person name="Aury J.M."/>
            <person name="Wincker P."/>
            <person name="Grigoriev I.V."/>
            <person name="Bonfante P."/>
            <person name="Martin F.M."/>
        </authorList>
    </citation>
    <scope>NUCLEOTIDE SEQUENCE [LARGE SCALE GENOMIC DNA]</scope>
    <source>
        <strain evidence="1 2">ATCC MYA-4762</strain>
    </source>
</reference>
<gene>
    <name evidence="1" type="ORF">L211DRAFT_836476</name>
</gene>
<protein>
    <submittedName>
        <fullName evidence="1">Uncharacterized protein</fullName>
    </submittedName>
</protein>
<proteinExistence type="predicted"/>
<organism evidence="1 2">
    <name type="scientific">Terfezia boudieri ATCC MYA-4762</name>
    <dbReference type="NCBI Taxonomy" id="1051890"/>
    <lineage>
        <taxon>Eukaryota</taxon>
        <taxon>Fungi</taxon>
        <taxon>Dikarya</taxon>
        <taxon>Ascomycota</taxon>
        <taxon>Pezizomycotina</taxon>
        <taxon>Pezizomycetes</taxon>
        <taxon>Pezizales</taxon>
        <taxon>Pezizaceae</taxon>
        <taxon>Terfezia</taxon>
    </lineage>
</organism>